<protein>
    <submittedName>
        <fullName evidence="3">Uncharacterized protein</fullName>
    </submittedName>
</protein>
<dbReference type="AlphaFoldDB" id="A0A317Z9S5"/>
<sequence length="121" mass="14152">MEWVGFIFSIVVLGFLVPLIYSRLKAEERIKELQKDKLSLEEEVYSLKNKYNTGNEKGYLVELNDKAYLKERPIGFYRNTYIITDNAFEAVLYDDLELAREDANNFGGRVLQHKPNLEVVK</sequence>
<organism evidence="3 4">
    <name type="scientific">Staphylococcus pseudintermedius</name>
    <dbReference type="NCBI Taxonomy" id="283734"/>
    <lineage>
        <taxon>Bacteria</taxon>
        <taxon>Bacillati</taxon>
        <taxon>Bacillota</taxon>
        <taxon>Bacilli</taxon>
        <taxon>Bacillales</taxon>
        <taxon>Staphylococcaceae</taxon>
        <taxon>Staphylococcus</taxon>
        <taxon>Staphylococcus intermedius group</taxon>
    </lineage>
</organism>
<evidence type="ECO:0000256" key="2">
    <source>
        <dbReference type="SAM" id="Phobius"/>
    </source>
</evidence>
<keyword evidence="1" id="KW-0175">Coiled coil</keyword>
<feature type="transmembrane region" description="Helical" evidence="2">
    <location>
        <begin position="6"/>
        <end position="24"/>
    </location>
</feature>
<dbReference type="EMBL" id="QEIV01000709">
    <property type="protein sequence ID" value="PWZ98453.1"/>
    <property type="molecule type" value="Genomic_DNA"/>
</dbReference>
<name>A0A317Z9S5_STAPS</name>
<evidence type="ECO:0000313" key="4">
    <source>
        <dbReference type="Proteomes" id="UP000246351"/>
    </source>
</evidence>
<feature type="coiled-coil region" evidence="1">
    <location>
        <begin position="23"/>
        <end position="50"/>
    </location>
</feature>
<keyword evidence="2" id="KW-0812">Transmembrane</keyword>
<comment type="caution">
    <text evidence="3">The sequence shown here is derived from an EMBL/GenBank/DDBJ whole genome shotgun (WGS) entry which is preliminary data.</text>
</comment>
<accession>A0A317Z9S5</accession>
<reference evidence="3 4" key="1">
    <citation type="journal article" date="2018" name="Vet. Microbiol.">
        <title>Clonal diversity and geographic distribution of methicillin-resistant Staphylococcus pseudintermedius from Australian animals: Discovery of novel sequence types.</title>
        <authorList>
            <person name="Worthing K.A."/>
            <person name="Abraham S."/>
            <person name="Coombs G.W."/>
            <person name="Pang S."/>
            <person name="Saputra S."/>
            <person name="Jordan D."/>
            <person name="Trott D.J."/>
            <person name="Norris J.M."/>
        </authorList>
    </citation>
    <scope>NUCLEOTIDE SEQUENCE [LARGE SCALE GENOMIC DNA]</scope>
    <source>
        <strain evidence="3 4">ST71 3</strain>
    </source>
</reference>
<dbReference type="RefSeq" id="WP_099999964.1">
    <property type="nucleotide sequence ID" value="NZ_BAAFHV010000002.1"/>
</dbReference>
<dbReference type="Proteomes" id="UP000246351">
    <property type="component" value="Unassembled WGS sequence"/>
</dbReference>
<evidence type="ECO:0000256" key="1">
    <source>
        <dbReference type="SAM" id="Coils"/>
    </source>
</evidence>
<keyword evidence="2" id="KW-1133">Transmembrane helix</keyword>
<keyword evidence="2" id="KW-0472">Membrane</keyword>
<evidence type="ECO:0000313" key="3">
    <source>
        <dbReference type="EMBL" id="PWZ98453.1"/>
    </source>
</evidence>
<proteinExistence type="predicted"/>
<gene>
    <name evidence="3" type="ORF">DD924_08050</name>
</gene>